<dbReference type="KEGG" id="bdi:100831900"/>
<organism evidence="1">
    <name type="scientific">Brachypodium distachyon</name>
    <name type="common">Purple false brome</name>
    <name type="synonym">Trachynia distachya</name>
    <dbReference type="NCBI Taxonomy" id="15368"/>
    <lineage>
        <taxon>Eukaryota</taxon>
        <taxon>Viridiplantae</taxon>
        <taxon>Streptophyta</taxon>
        <taxon>Embryophyta</taxon>
        <taxon>Tracheophyta</taxon>
        <taxon>Spermatophyta</taxon>
        <taxon>Magnoliopsida</taxon>
        <taxon>Liliopsida</taxon>
        <taxon>Poales</taxon>
        <taxon>Poaceae</taxon>
        <taxon>BOP clade</taxon>
        <taxon>Pooideae</taxon>
        <taxon>Stipodae</taxon>
        <taxon>Brachypodieae</taxon>
        <taxon>Brachypodium</taxon>
    </lineage>
</organism>
<evidence type="ECO:0000313" key="3">
    <source>
        <dbReference type="Proteomes" id="UP000008810"/>
    </source>
</evidence>
<dbReference type="OMA" id="EQRWDAN"/>
<dbReference type="RefSeq" id="XP_014757663.1">
    <property type="nucleotide sequence ID" value="XM_014902177.2"/>
</dbReference>
<keyword evidence="3" id="KW-1185">Reference proteome</keyword>
<dbReference type="GeneID" id="100831900"/>
<dbReference type="Proteomes" id="UP000008810">
    <property type="component" value="Chromosome 4"/>
</dbReference>
<dbReference type="GO" id="GO:0005742">
    <property type="term" value="C:mitochondrial outer membrane translocase complex"/>
    <property type="evidence" value="ECO:0007669"/>
    <property type="project" value="InterPro"/>
</dbReference>
<dbReference type="PANTHER" id="PTHR37251:SF3">
    <property type="entry name" value="MITOCHONDRIAL IMPORT RECEPTOR SUBUNIT TOM5 HOMOLOG"/>
    <property type="match status" value="1"/>
</dbReference>
<reference evidence="1" key="2">
    <citation type="submission" date="2017-06" db="EMBL/GenBank/DDBJ databases">
        <title>WGS assembly of Brachypodium distachyon.</title>
        <authorList>
            <consortium name="The International Brachypodium Initiative"/>
            <person name="Lucas S."/>
            <person name="Harmon-Smith M."/>
            <person name="Lail K."/>
            <person name="Tice H."/>
            <person name="Grimwood J."/>
            <person name="Bruce D."/>
            <person name="Barry K."/>
            <person name="Shu S."/>
            <person name="Lindquist E."/>
            <person name="Wang M."/>
            <person name="Pitluck S."/>
            <person name="Vogel J.P."/>
            <person name="Garvin D.F."/>
            <person name="Mockler T.C."/>
            <person name="Schmutz J."/>
            <person name="Rokhsar D."/>
            <person name="Bevan M.W."/>
        </authorList>
    </citation>
    <scope>NUCLEOTIDE SEQUENCE</scope>
    <source>
        <strain evidence="1">Bd21</strain>
    </source>
</reference>
<reference evidence="2" key="3">
    <citation type="submission" date="2018-08" db="UniProtKB">
        <authorList>
            <consortium name="EnsemblPlants"/>
        </authorList>
    </citation>
    <scope>IDENTIFICATION</scope>
    <source>
        <strain evidence="2">cv. Bd21</strain>
    </source>
</reference>
<reference evidence="1 2" key="1">
    <citation type="journal article" date="2010" name="Nature">
        <title>Genome sequencing and analysis of the model grass Brachypodium distachyon.</title>
        <authorList>
            <consortium name="International Brachypodium Initiative"/>
        </authorList>
    </citation>
    <scope>NUCLEOTIDE SEQUENCE [LARGE SCALE GENOMIC DNA]</scope>
    <source>
        <strain evidence="1 2">Bd21</strain>
    </source>
</reference>
<dbReference type="Gramene" id="KQJ86183">
    <property type="protein sequence ID" value="KQJ86183"/>
    <property type="gene ID" value="BRADI_4g03810v3"/>
</dbReference>
<dbReference type="HOGENOM" id="CLU_214046_0_0_1"/>
<dbReference type="eggNOG" id="ENOG502S78P">
    <property type="taxonomic scope" value="Eukaryota"/>
</dbReference>
<dbReference type="PANTHER" id="PTHR37251">
    <property type="entry name" value="MITOCHONDRIAL IMPORT RECEPTOR SUBUNIT TOM5 HOMOLOG"/>
    <property type="match status" value="1"/>
</dbReference>
<proteinExistence type="predicted"/>
<dbReference type="InterPro" id="IPR034553">
    <property type="entry name" value="TOM5_viridi"/>
</dbReference>
<dbReference type="OrthoDB" id="5514856at2759"/>
<gene>
    <name evidence="2" type="primary">LOC100831900</name>
    <name evidence="1" type="ORF">BRADI_4g03810v3</name>
</gene>
<evidence type="ECO:0000313" key="2">
    <source>
        <dbReference type="EnsemblPlants" id="KQJ86183"/>
    </source>
</evidence>
<dbReference type="AlphaFoldDB" id="I1IH81"/>
<accession>I1IH81</accession>
<protein>
    <recommendedName>
        <fullName evidence="4">Mitochondrial import receptor subunit TOM5 homolog</fullName>
    </recommendedName>
</protein>
<dbReference type="EMBL" id="CM000883">
    <property type="protein sequence ID" value="KQJ86183.1"/>
    <property type="molecule type" value="Genomic_DNA"/>
</dbReference>
<dbReference type="STRING" id="15368.I1IH81"/>
<dbReference type="EnsemblPlants" id="KQJ86183">
    <property type="protein sequence ID" value="KQJ86183"/>
    <property type="gene ID" value="BRADI_4g03810v3"/>
</dbReference>
<name>I1IH81_BRADI</name>
<evidence type="ECO:0008006" key="4">
    <source>
        <dbReference type="Google" id="ProtNLM"/>
    </source>
</evidence>
<sequence>MAAAVKAAMEKIRAFWDSQYHNEQNWAVNYRVLKAAGLFAGSIILMQNFGDSMAV</sequence>
<evidence type="ECO:0000313" key="1">
    <source>
        <dbReference type="EMBL" id="KQJ86183.1"/>
    </source>
</evidence>